<name>A0ABR2JL82_9EUKA</name>
<proteinExistence type="predicted"/>
<organism evidence="1 2">
    <name type="scientific">Tritrichomonas musculus</name>
    <dbReference type="NCBI Taxonomy" id="1915356"/>
    <lineage>
        <taxon>Eukaryota</taxon>
        <taxon>Metamonada</taxon>
        <taxon>Parabasalia</taxon>
        <taxon>Tritrichomonadida</taxon>
        <taxon>Tritrichomonadidae</taxon>
        <taxon>Tritrichomonas</taxon>
    </lineage>
</organism>
<evidence type="ECO:0000313" key="1">
    <source>
        <dbReference type="EMBL" id="KAK8878168.1"/>
    </source>
</evidence>
<sequence length="331" mass="37679">MNRATSAYIEMAEAASPIPIEQDNLIKEHFKSCYFPQIHCWLICQKKDGKKKKFFNFLNCIVPAKPATSSPIGIAGESAASILRPRSALTKTSTGLIYRSANCTIDFSPMHNQRPSTRRIDRNRFSSPGSDEVFKEVTYNSLSKRSSTLRESTEPQCSSLAQFYVKKLLQPSSAKSHFQIADKYFDLLNELSSWVDRKCNQFPIDDLRSHPTLNPNVERRVNFESDKMDHLLRTSGPPFPTSFSSQTTISSQPWKTPATAYTAFFDDARNYKAEILTPFVPMERSSPFCKFPQSEEKKTQTQIPAAFQNQSTENRQASTRYKNIFQSKTCL</sequence>
<gene>
    <name evidence="1" type="ORF">M9Y10_004933</name>
</gene>
<comment type="caution">
    <text evidence="1">The sequence shown here is derived from an EMBL/GenBank/DDBJ whole genome shotgun (WGS) entry which is preliminary data.</text>
</comment>
<protein>
    <submittedName>
        <fullName evidence="1">Uncharacterized protein</fullName>
    </submittedName>
</protein>
<reference evidence="1 2" key="1">
    <citation type="submission" date="2024-04" db="EMBL/GenBank/DDBJ databases">
        <title>Tritrichomonas musculus Genome.</title>
        <authorList>
            <person name="Alves-Ferreira E."/>
            <person name="Grigg M."/>
            <person name="Lorenzi H."/>
            <person name="Galac M."/>
        </authorList>
    </citation>
    <scope>NUCLEOTIDE SEQUENCE [LARGE SCALE GENOMIC DNA]</scope>
    <source>
        <strain evidence="1 2">EAF2021</strain>
    </source>
</reference>
<dbReference type="Proteomes" id="UP001470230">
    <property type="component" value="Unassembled WGS sequence"/>
</dbReference>
<evidence type="ECO:0000313" key="2">
    <source>
        <dbReference type="Proteomes" id="UP001470230"/>
    </source>
</evidence>
<accession>A0ABR2JL82</accession>
<keyword evidence="2" id="KW-1185">Reference proteome</keyword>
<dbReference type="EMBL" id="JAPFFF010000011">
    <property type="protein sequence ID" value="KAK8878168.1"/>
    <property type="molecule type" value="Genomic_DNA"/>
</dbReference>